<dbReference type="GO" id="GO:0005975">
    <property type="term" value="P:carbohydrate metabolic process"/>
    <property type="evidence" value="ECO:0007669"/>
    <property type="project" value="InterPro"/>
</dbReference>
<feature type="domain" description="Glycosyl hydrolases family 2 sugar binding" evidence="7">
    <location>
        <begin position="85"/>
        <end position="178"/>
    </location>
</feature>
<accession>A0A9E2P2J0</accession>
<evidence type="ECO:0000259" key="7">
    <source>
        <dbReference type="Pfam" id="PF02837"/>
    </source>
</evidence>
<dbReference type="GO" id="GO:0004553">
    <property type="term" value="F:hydrolase activity, hydrolyzing O-glycosyl compounds"/>
    <property type="evidence" value="ECO:0007669"/>
    <property type="project" value="InterPro"/>
</dbReference>
<sequence length="806" mass="91320">MKSKITLILMCLLAWMTYLPLHAQVSFGKAEKFNEGWLFSLSDDSLSQTNNFDDSKWRKLDLPHDWSIEGQLSPTLASCTGYLPGGIGWYRKHFEITDDAPRHYIYFEGAYNRSEVYLNGHLLGKRPNGYISFMYDMTPYLKEGENVLAVRIDHSRYADSRWYTGSGIYRDVWMIAAPETHFAQWGVGWQATSISDKRASIAIDMQVEKHEDITGTLKVKATLYNKEGKQVAQKSANIKDGKSGIIQQHVTLNVSKPNRWELDNPYLYTLKTELFHNGNKIDECETRVGLRTLQFDPNKGFALNGNWMKVKGVCLHHDAGVLGAVVPKEVWQRRLTNLKSIGVNAIRMSHNPQAPALYDLCDEMGFLVMDEASDEWEFPKRKWVQGWNVGEPSFDGSFDFFEEWIEQDITDMVRRDRNHPCIFLWSIGNEVDYPNDPYSHPVLDGTTINQPMFGGYKPDAPDAMRIGKIAKRLAACVRKIDTSRPVTGALAGVVMSNQTEYPEAVDVVGYNYTENRYDEDHTTYPDRIIYGSETGVGFDAWLAVRDKDFIFGQFIWTGTDYLGEAGRWPSRGLYTGLLDFGSFPKPRGHFRASLWCENPVTYIGTYPLREGKNWISQDAWDIWNYEPGQQIRVVCYTNAPQARLLLDGKEVGAMKPYDDKTGIIYWDIPYQAGELKAEGCDANGNVLSHYSITTSGRPYALRASVDRETLSPDKATAHVTIEIIDEKGTVVKLGDNDITCHIEGPAKLLGLEGSDNSDMSDYTDNHHRAYHGRLLAYVQTTGEKGEIRIKFTSPLLKAAEVTLKAE</sequence>
<dbReference type="Pfam" id="PF02836">
    <property type="entry name" value="Glyco_hydro_2_C"/>
    <property type="match status" value="1"/>
</dbReference>
<dbReference type="Pfam" id="PF02837">
    <property type="entry name" value="Glyco_hydro_2_N"/>
    <property type="match status" value="1"/>
</dbReference>
<dbReference type="PROSITE" id="PS00608">
    <property type="entry name" value="GLYCOSYL_HYDROL_F2_2"/>
    <property type="match status" value="1"/>
</dbReference>
<dbReference type="Gene3D" id="2.60.120.260">
    <property type="entry name" value="Galactose-binding domain-like"/>
    <property type="match status" value="1"/>
</dbReference>
<keyword evidence="3" id="KW-0326">Glycosidase</keyword>
<dbReference type="PANTHER" id="PTHR42732:SF1">
    <property type="entry name" value="BETA-MANNOSIDASE"/>
    <property type="match status" value="1"/>
</dbReference>
<evidence type="ECO:0000256" key="2">
    <source>
        <dbReference type="ARBA" id="ARBA00022801"/>
    </source>
</evidence>
<feature type="signal peptide" evidence="4">
    <location>
        <begin position="1"/>
        <end position="23"/>
    </location>
</feature>
<dbReference type="Gene3D" id="2.60.40.10">
    <property type="entry name" value="Immunoglobulins"/>
    <property type="match status" value="3"/>
</dbReference>
<dbReference type="SUPFAM" id="SSF51445">
    <property type="entry name" value="(Trans)glycosidases"/>
    <property type="match status" value="1"/>
</dbReference>
<feature type="domain" description="DUF4982" evidence="8">
    <location>
        <begin position="628"/>
        <end position="686"/>
    </location>
</feature>
<reference evidence="10" key="1">
    <citation type="journal article" date="2021" name="PeerJ">
        <title>Extensive microbial diversity within the chicken gut microbiome revealed by metagenomics and culture.</title>
        <authorList>
            <person name="Gilroy R."/>
            <person name="Ravi A."/>
            <person name="Getino M."/>
            <person name="Pursley I."/>
            <person name="Horton D.L."/>
            <person name="Alikhan N.F."/>
            <person name="Baker D."/>
            <person name="Gharbi K."/>
            <person name="Hall N."/>
            <person name="Watson M."/>
            <person name="Adriaenssens E.M."/>
            <person name="Foster-Nyarko E."/>
            <person name="Jarju S."/>
            <person name="Secka A."/>
            <person name="Antonio M."/>
            <person name="Oren A."/>
            <person name="Chaudhuri R.R."/>
            <person name="La Ragione R."/>
            <person name="Hildebrand F."/>
            <person name="Pallen M.J."/>
        </authorList>
    </citation>
    <scope>NUCLEOTIDE SEQUENCE</scope>
    <source>
        <strain evidence="10">G3-2149</strain>
    </source>
</reference>
<dbReference type="Pfam" id="PF16355">
    <property type="entry name" value="DUF4982"/>
    <property type="match status" value="1"/>
</dbReference>
<comment type="similarity">
    <text evidence="1">Belongs to the glycosyl hydrolase 2 family.</text>
</comment>
<evidence type="ECO:0000313" key="11">
    <source>
        <dbReference type="Proteomes" id="UP000823865"/>
    </source>
</evidence>
<dbReference type="InterPro" id="IPR032311">
    <property type="entry name" value="DUF4982"/>
</dbReference>
<evidence type="ECO:0000256" key="4">
    <source>
        <dbReference type="SAM" id="SignalP"/>
    </source>
</evidence>
<dbReference type="InterPro" id="IPR017853">
    <property type="entry name" value="GH"/>
</dbReference>
<protein>
    <submittedName>
        <fullName evidence="10">DUF4982 domain-containing protein</fullName>
    </submittedName>
</protein>
<comment type="caution">
    <text evidence="10">The sequence shown here is derived from an EMBL/GenBank/DDBJ whole genome shotgun (WGS) entry which is preliminary data.</text>
</comment>
<dbReference type="Pfam" id="PF00703">
    <property type="entry name" value="Glyco_hydro_2"/>
    <property type="match status" value="1"/>
</dbReference>
<dbReference type="AlphaFoldDB" id="A0A9E2P2J0"/>
<dbReference type="InterPro" id="IPR008979">
    <property type="entry name" value="Galactose-bd-like_sf"/>
</dbReference>
<gene>
    <name evidence="10" type="ORF">H9789_05890</name>
</gene>
<evidence type="ECO:0000313" key="10">
    <source>
        <dbReference type="EMBL" id="MBU3853340.1"/>
    </source>
</evidence>
<proteinExistence type="inferred from homology"/>
<evidence type="ECO:0000256" key="3">
    <source>
        <dbReference type="ARBA" id="ARBA00023295"/>
    </source>
</evidence>
<dbReference type="InterPro" id="IPR006104">
    <property type="entry name" value="Glyco_hydro_2_N"/>
</dbReference>
<evidence type="ECO:0000256" key="1">
    <source>
        <dbReference type="ARBA" id="ARBA00007401"/>
    </source>
</evidence>
<evidence type="ECO:0000259" key="5">
    <source>
        <dbReference type="Pfam" id="PF00703"/>
    </source>
</evidence>
<feature type="chain" id="PRO_5038627621" evidence="4">
    <location>
        <begin position="24"/>
        <end position="806"/>
    </location>
</feature>
<evidence type="ECO:0000259" key="8">
    <source>
        <dbReference type="Pfam" id="PF16355"/>
    </source>
</evidence>
<keyword evidence="4" id="KW-0732">Signal</keyword>
<dbReference type="InterPro" id="IPR051913">
    <property type="entry name" value="GH2_Domain-Containing"/>
</dbReference>
<dbReference type="InterPro" id="IPR006103">
    <property type="entry name" value="Glyco_hydro_2_cat"/>
</dbReference>
<organism evidence="10 11">
    <name type="scientific">Candidatus Paraprevotella stercoravium</name>
    <dbReference type="NCBI Taxonomy" id="2838725"/>
    <lineage>
        <taxon>Bacteria</taxon>
        <taxon>Pseudomonadati</taxon>
        <taxon>Bacteroidota</taxon>
        <taxon>Bacteroidia</taxon>
        <taxon>Bacteroidales</taxon>
        <taxon>Prevotellaceae</taxon>
        <taxon>Paraprevotella</taxon>
    </lineage>
</organism>
<dbReference type="Gene3D" id="3.20.20.80">
    <property type="entry name" value="Glycosidases"/>
    <property type="match status" value="1"/>
</dbReference>
<dbReference type="InterPro" id="IPR036156">
    <property type="entry name" value="Beta-gal/glucu_dom_sf"/>
</dbReference>
<dbReference type="PANTHER" id="PTHR42732">
    <property type="entry name" value="BETA-GALACTOSIDASE"/>
    <property type="match status" value="1"/>
</dbReference>
<dbReference type="InterPro" id="IPR006101">
    <property type="entry name" value="Glyco_hydro_2"/>
</dbReference>
<dbReference type="InterPro" id="IPR040605">
    <property type="entry name" value="Glyco_hydro2_dom5"/>
</dbReference>
<dbReference type="InterPro" id="IPR013783">
    <property type="entry name" value="Ig-like_fold"/>
</dbReference>
<dbReference type="InterPro" id="IPR023232">
    <property type="entry name" value="Glyco_hydro_2_AS"/>
</dbReference>
<reference evidence="10" key="2">
    <citation type="submission" date="2021-04" db="EMBL/GenBank/DDBJ databases">
        <authorList>
            <person name="Gilroy R."/>
        </authorList>
    </citation>
    <scope>NUCLEOTIDE SEQUENCE</scope>
    <source>
        <strain evidence="10">G3-2149</strain>
    </source>
</reference>
<dbReference type="Proteomes" id="UP000823865">
    <property type="component" value="Unassembled WGS sequence"/>
</dbReference>
<dbReference type="SUPFAM" id="SSF49785">
    <property type="entry name" value="Galactose-binding domain-like"/>
    <property type="match status" value="1"/>
</dbReference>
<dbReference type="InterPro" id="IPR006102">
    <property type="entry name" value="Ig-like_GH2"/>
</dbReference>
<evidence type="ECO:0000259" key="6">
    <source>
        <dbReference type="Pfam" id="PF02836"/>
    </source>
</evidence>
<dbReference type="SUPFAM" id="SSF49303">
    <property type="entry name" value="beta-Galactosidase/glucuronidase domain"/>
    <property type="match status" value="1"/>
</dbReference>
<dbReference type="Pfam" id="PF18565">
    <property type="entry name" value="Glyco_hydro2_C5"/>
    <property type="match status" value="1"/>
</dbReference>
<feature type="domain" description="Glycoside hydrolase family 2 catalytic" evidence="6">
    <location>
        <begin position="299"/>
        <end position="487"/>
    </location>
</feature>
<feature type="domain" description="Glycoside hydrolase family 2 immunoglobulin-like beta-sandwich" evidence="5">
    <location>
        <begin position="192"/>
        <end position="291"/>
    </location>
</feature>
<evidence type="ECO:0000259" key="9">
    <source>
        <dbReference type="Pfam" id="PF18565"/>
    </source>
</evidence>
<dbReference type="EMBL" id="JAHLFU010000122">
    <property type="protein sequence ID" value="MBU3853340.1"/>
    <property type="molecule type" value="Genomic_DNA"/>
</dbReference>
<feature type="domain" description="Glycoside hydrolase family 2" evidence="9">
    <location>
        <begin position="701"/>
        <end position="802"/>
    </location>
</feature>
<keyword evidence="2" id="KW-0378">Hydrolase</keyword>
<dbReference type="PRINTS" id="PR00132">
    <property type="entry name" value="GLHYDRLASE2"/>
</dbReference>
<name>A0A9E2P2J0_9BACT</name>